<evidence type="ECO:0000313" key="1">
    <source>
        <dbReference type="EMBL" id="MEE9657565.1"/>
    </source>
</evidence>
<name>A0AB35XE17_9ENTR</name>
<comment type="caution">
    <text evidence="1">The sequence shown here is derived from an EMBL/GenBank/DDBJ whole genome shotgun (WGS) entry which is preliminary data.</text>
</comment>
<keyword evidence="2" id="KW-1185">Reference proteome</keyword>
<reference evidence="1 2" key="1">
    <citation type="submission" date="2023-10" db="EMBL/GenBank/DDBJ databases">
        <title>Wastewater isolates of ESBL- and carbapenemase-producing Gram-negative bacteria from New Zealand.</title>
        <authorList>
            <person name="Straub C."/>
            <person name="Weaver L."/>
            <person name="Cornelius A."/>
            <person name="Mcgill E."/>
            <person name="Dyet K."/>
            <person name="White L."/>
            <person name="Pattis I."/>
        </authorList>
    </citation>
    <scope>NUCLEOTIDE SEQUENCE [LARGE SCALE GENOMIC DNA]</scope>
    <source>
        <strain evidence="1 2">ESBL09</strain>
    </source>
</reference>
<dbReference type="EMBL" id="JAZKKV010000004">
    <property type="protein sequence ID" value="MEE9657565.1"/>
    <property type="molecule type" value="Genomic_DNA"/>
</dbReference>
<proteinExistence type="predicted"/>
<protein>
    <submittedName>
        <fullName evidence="1">Uncharacterized protein</fullName>
    </submittedName>
</protein>
<evidence type="ECO:0000313" key="2">
    <source>
        <dbReference type="Proteomes" id="UP001331691"/>
    </source>
</evidence>
<accession>A0AB35XE17</accession>
<organism evidence="1 2">
    <name type="scientific">Kluyvera ascorbata</name>
    <dbReference type="NCBI Taxonomy" id="51288"/>
    <lineage>
        <taxon>Bacteria</taxon>
        <taxon>Pseudomonadati</taxon>
        <taxon>Pseudomonadota</taxon>
        <taxon>Gammaproteobacteria</taxon>
        <taxon>Enterobacterales</taxon>
        <taxon>Enterobacteriaceae</taxon>
        <taxon>Kluyvera</taxon>
    </lineage>
</organism>
<dbReference type="Proteomes" id="UP001331691">
    <property type="component" value="Unassembled WGS sequence"/>
</dbReference>
<dbReference type="AlphaFoldDB" id="A0AB35XE17"/>
<dbReference type="RefSeq" id="WP_283669598.1">
    <property type="nucleotide sequence ID" value="NZ_JAZKKV010000004.1"/>
</dbReference>
<sequence length="71" mass="8022">MTYDIYAIDRLCVVDSCLKELGIESTPENLKVAATYLNEELRQDASKLGWDDKAIVSKAYHLIKVGFDLNN</sequence>
<gene>
    <name evidence="1" type="ORF">V4836_26285</name>
</gene>